<organism evidence="1 2">
    <name type="scientific">Lasius platythorax</name>
    <dbReference type="NCBI Taxonomy" id="488582"/>
    <lineage>
        <taxon>Eukaryota</taxon>
        <taxon>Metazoa</taxon>
        <taxon>Ecdysozoa</taxon>
        <taxon>Arthropoda</taxon>
        <taxon>Hexapoda</taxon>
        <taxon>Insecta</taxon>
        <taxon>Pterygota</taxon>
        <taxon>Neoptera</taxon>
        <taxon>Endopterygota</taxon>
        <taxon>Hymenoptera</taxon>
        <taxon>Apocrita</taxon>
        <taxon>Aculeata</taxon>
        <taxon>Formicoidea</taxon>
        <taxon>Formicidae</taxon>
        <taxon>Formicinae</taxon>
        <taxon>Lasius</taxon>
        <taxon>Lasius</taxon>
    </lineage>
</organism>
<reference evidence="1" key="1">
    <citation type="submission" date="2024-04" db="EMBL/GenBank/DDBJ databases">
        <authorList>
            <consortium name="Molecular Ecology Group"/>
        </authorList>
    </citation>
    <scope>NUCLEOTIDE SEQUENCE</scope>
</reference>
<proteinExistence type="predicted"/>
<dbReference type="Proteomes" id="UP001497644">
    <property type="component" value="Unassembled WGS sequence"/>
</dbReference>
<gene>
    <name evidence="1" type="ORF">LPLAT_LOCUS10580</name>
</gene>
<dbReference type="PANTHER" id="PTHR33053:SF24">
    <property type="entry name" value="TRANSPOSASE DOMAIN-CONTAINING PROTEIN"/>
    <property type="match status" value="1"/>
</dbReference>
<accession>A0AAV2MZS1</accession>
<protein>
    <submittedName>
        <fullName evidence="1">Uncharacterized protein</fullName>
    </submittedName>
</protein>
<name>A0AAV2MZS1_9HYME</name>
<sequence>MEVMELKSSISRKSLYNLSVRQRSRVMFEVKNRLRYRSKDNIADERNRDVQNISIPLVTECGSSTNNDNCNYKCDAQNISIPLVTECVSSTNNYNCNYTCDATLEDDAVVSSFNGTSIEPSFRDRLASCFVDNNLTHIQGNNILSLLRTHPCFFTLPKDVRTLLDTPHTRVVTSDVEPGEYVHFDLEAGIIQHLSDIPIVSIVNYLELDFNIDGCSLDQSSNNQIWPIQCRIVNVQRARPIVVGIYKGAQKPCDPNTYLEKFIADITRIMSADITRINGGINFHGNKVPIRLRCFIADAPARAFILNHRSHVSSHPCSKCKVSGIRCEGRYVFNGINHSLRTNEEYVRCVDEDHHKEGKSPLSMLPIGIISQTPFEYMHLVCLGVMKKMLSAWVCGKYSRLSKLSGRSISIMCARLNNLKKYCPSDFARRPRSLNMCSKYKATEFRQFLLYTGPVVTYGLLDERLYKHFLFLHVAIRILVSNSSSRQFLNFAELALQKFVHRSDTLYGPTFNSYNIHGLLHLTDDVRHFGGLDSFSAFPYENNMSIFRKYCRKPGLPLQQFFKRMKEIEIHGTVDARAIDSSIRVSALYNNNSNCRQYRKIKFNGILLSIDVRDNCCILHNGSICIVCNIVLDNNLYRLAVKKFLQVEDFYDIGVLSSALQTYICSTLSSEILYINLDEVHAKCYRMPFWNSTSMDNNDSDEEDNSPRYVVAAIVHSEKA</sequence>
<comment type="caution">
    <text evidence="1">The sequence shown here is derived from an EMBL/GenBank/DDBJ whole genome shotgun (WGS) entry which is preliminary data.</text>
</comment>
<keyword evidence="2" id="KW-1185">Reference proteome</keyword>
<evidence type="ECO:0000313" key="1">
    <source>
        <dbReference type="EMBL" id="CAL1672682.1"/>
    </source>
</evidence>
<dbReference type="PANTHER" id="PTHR33053">
    <property type="entry name" value="PROTEIN, PUTATIVE-RELATED"/>
    <property type="match status" value="1"/>
</dbReference>
<evidence type="ECO:0000313" key="2">
    <source>
        <dbReference type="Proteomes" id="UP001497644"/>
    </source>
</evidence>
<dbReference type="AlphaFoldDB" id="A0AAV2MZS1"/>
<dbReference type="EMBL" id="CAXIPU020000809">
    <property type="protein sequence ID" value="CAL1672682.1"/>
    <property type="molecule type" value="Genomic_DNA"/>
</dbReference>